<dbReference type="EMBL" id="FOBI01000002">
    <property type="protein sequence ID" value="SEK65314.1"/>
    <property type="molecule type" value="Genomic_DNA"/>
</dbReference>
<evidence type="ECO:0000313" key="1">
    <source>
        <dbReference type="EMBL" id="SEK65314.1"/>
    </source>
</evidence>
<sequence length="420" mass="44794">MTAKIIKVSRNTDHAPKSAVATQSVAFSHYNNISAQLPLDPNTNKLVAGDISAQTKQCLSNLKAIVANIDHSMDDVVKVNIFLQNIADLEAVDKVYQTFFSNYLPTRSAIAVAALPLDGALIQIDAVISNGEGTPPQEPSALIKLDRNTTSAPQSSVSTQSVAFSHYNNLSAQLPIDAKTGQLIAGDVSAQAEQCLKNIHAILTNIEVPFDDIVKINIVLTKASDIDAVNQVYRTFFPDSAIARTLNYLPARTITIASALPMGALVQIDAVVAHGDGTPPQAVEDRHNIVIRAHNTDKAAQCSLSTQSVAFSHYNHISAQLPLDAKAAQLVTGDTQAQAKQCLSQLKAIIESIDHEMDDIVKLNIQLQNITDLAAINEICPSFFSHELPAITTFAVAEIALGAQVQMDAVVANAEGTPPG</sequence>
<dbReference type="RefSeq" id="WP_085283919.1">
    <property type="nucleotide sequence ID" value="NZ_FOBI01000002.1"/>
</dbReference>
<gene>
    <name evidence="1" type="ORF">SAMN05216262_10235</name>
</gene>
<dbReference type="InterPro" id="IPR006175">
    <property type="entry name" value="YjgF/YER057c/UK114"/>
</dbReference>
<evidence type="ECO:0000313" key="2">
    <source>
        <dbReference type="Proteomes" id="UP000199297"/>
    </source>
</evidence>
<dbReference type="CDD" id="cd00448">
    <property type="entry name" value="YjgF_YER057c_UK114_family"/>
    <property type="match status" value="3"/>
</dbReference>
<dbReference type="GO" id="GO:0019239">
    <property type="term" value="F:deaminase activity"/>
    <property type="evidence" value="ECO:0007669"/>
    <property type="project" value="TreeGrafter"/>
</dbReference>
<dbReference type="PANTHER" id="PTHR11803:SF39">
    <property type="entry name" value="2-IMINOBUTANOATE_2-IMINOPROPANOATE DEAMINASE"/>
    <property type="match status" value="1"/>
</dbReference>
<organism evidence="1 2">
    <name type="scientific">Colwellia chukchiensis</name>
    <dbReference type="NCBI Taxonomy" id="641665"/>
    <lineage>
        <taxon>Bacteria</taxon>
        <taxon>Pseudomonadati</taxon>
        <taxon>Pseudomonadota</taxon>
        <taxon>Gammaproteobacteria</taxon>
        <taxon>Alteromonadales</taxon>
        <taxon>Colwelliaceae</taxon>
        <taxon>Colwellia</taxon>
    </lineage>
</organism>
<name>A0A1H7ISQ4_9GAMM</name>
<reference evidence="2" key="1">
    <citation type="submission" date="2016-10" db="EMBL/GenBank/DDBJ databases">
        <authorList>
            <person name="Varghese N."/>
            <person name="Submissions S."/>
        </authorList>
    </citation>
    <scope>NUCLEOTIDE SEQUENCE [LARGE SCALE GENOMIC DNA]</scope>
    <source>
        <strain evidence="2">CGMCC 1.9127</strain>
    </source>
</reference>
<dbReference type="AlphaFoldDB" id="A0A1H7ISQ4"/>
<keyword evidence="2" id="KW-1185">Reference proteome</keyword>
<dbReference type="OrthoDB" id="8684161at2"/>
<dbReference type="Gene3D" id="3.30.1330.40">
    <property type="entry name" value="RutC-like"/>
    <property type="match status" value="3"/>
</dbReference>
<dbReference type="InterPro" id="IPR035959">
    <property type="entry name" value="RutC-like_sf"/>
</dbReference>
<dbReference type="Pfam" id="PF01042">
    <property type="entry name" value="Ribonuc_L-PSP"/>
    <property type="match status" value="3"/>
</dbReference>
<dbReference type="PANTHER" id="PTHR11803">
    <property type="entry name" value="2-IMINOBUTANOATE/2-IMINOPROPANOATE DEAMINASE RIDA"/>
    <property type="match status" value="1"/>
</dbReference>
<dbReference type="Proteomes" id="UP000199297">
    <property type="component" value="Unassembled WGS sequence"/>
</dbReference>
<dbReference type="STRING" id="641665.GCA_002104455_01898"/>
<accession>A0A1H7ISQ4</accession>
<protein>
    <submittedName>
        <fullName evidence="1">Reactive intermediate/imine deaminase</fullName>
    </submittedName>
</protein>
<dbReference type="GO" id="GO:0005829">
    <property type="term" value="C:cytosol"/>
    <property type="evidence" value="ECO:0007669"/>
    <property type="project" value="TreeGrafter"/>
</dbReference>
<proteinExistence type="predicted"/>
<dbReference type="SUPFAM" id="SSF55298">
    <property type="entry name" value="YjgF-like"/>
    <property type="match status" value="3"/>
</dbReference>